<dbReference type="RefSeq" id="XP_014511679.1">
    <property type="nucleotide sequence ID" value="XM_014656193.1"/>
</dbReference>
<dbReference type="AlphaFoldDB" id="A0A1S3V0J7"/>
<protein>
    <submittedName>
        <fullName evidence="3">Uncharacterized protein LOC106770378</fullName>
    </submittedName>
</protein>
<dbReference type="Pfam" id="PF15072">
    <property type="entry name" value="HROB"/>
    <property type="match status" value="1"/>
</dbReference>
<sequence>MDAWKGLQIEEDVLESFLKKCDSSSSLIPGPVGNVQAAIMNRISNDTRTTQQFAEEVAKATYERDFNSNPWKWAEMYIEHHDIVTDGDINNVNQLHTAKSVSTLHLVACIVKECHPNGLGDMKLTLKDPTATTKASLHNKVLKDPNFGQHIGVGCVMILNNVRTFSVFPPNCYLNIVLPNVIKVFAADICPPTKELVMETQKPVIRPLVLEEPNIAEIMRKLRKPHHLQPSTSKVNLNPLRSFVLMFTIFDTFKLEDCNKYFG</sequence>
<accession>A0A1S3V0J7</accession>
<gene>
    <name evidence="3" type="primary">LOC106770378</name>
</gene>
<reference evidence="3" key="2">
    <citation type="submission" date="2025-08" db="UniProtKB">
        <authorList>
            <consortium name="RefSeq"/>
        </authorList>
    </citation>
    <scope>IDENTIFICATION</scope>
    <source>
        <tissue evidence="3">Leaf</tissue>
    </source>
</reference>
<dbReference type="PANTHER" id="PTHR14523:SF1">
    <property type="entry name" value="HOMOLOGOUS RECOMBINATION OB-FOLD PROTEIN"/>
    <property type="match status" value="1"/>
</dbReference>
<name>A0A1S3V0J7_VIGRR</name>
<keyword evidence="2" id="KW-1185">Reference proteome</keyword>
<feature type="domain" description="Homologous recombination OB-fold protein OB-fold" evidence="1">
    <location>
        <begin position="106"/>
        <end position="187"/>
    </location>
</feature>
<evidence type="ECO:0000259" key="1">
    <source>
        <dbReference type="Pfam" id="PF15072"/>
    </source>
</evidence>
<dbReference type="GeneID" id="106770378"/>
<dbReference type="InterPro" id="IPR028045">
    <property type="entry name" value="HROB"/>
</dbReference>
<dbReference type="OrthoDB" id="1373498at2759"/>
<proteinExistence type="predicted"/>
<evidence type="ECO:0000313" key="3">
    <source>
        <dbReference type="RefSeq" id="XP_014511679.1"/>
    </source>
</evidence>
<evidence type="ECO:0000313" key="2">
    <source>
        <dbReference type="Proteomes" id="UP000087766"/>
    </source>
</evidence>
<dbReference type="Proteomes" id="UP000087766">
    <property type="component" value="Chromosome 8"/>
</dbReference>
<organism evidence="2 3">
    <name type="scientific">Vigna radiata var. radiata</name>
    <name type="common">Mung bean</name>
    <name type="synonym">Phaseolus aureus</name>
    <dbReference type="NCBI Taxonomy" id="3916"/>
    <lineage>
        <taxon>Eukaryota</taxon>
        <taxon>Viridiplantae</taxon>
        <taxon>Streptophyta</taxon>
        <taxon>Embryophyta</taxon>
        <taxon>Tracheophyta</taxon>
        <taxon>Spermatophyta</taxon>
        <taxon>Magnoliopsida</taxon>
        <taxon>eudicotyledons</taxon>
        <taxon>Gunneridae</taxon>
        <taxon>Pentapetalae</taxon>
        <taxon>rosids</taxon>
        <taxon>fabids</taxon>
        <taxon>Fabales</taxon>
        <taxon>Fabaceae</taxon>
        <taxon>Papilionoideae</taxon>
        <taxon>50 kb inversion clade</taxon>
        <taxon>NPAAA clade</taxon>
        <taxon>indigoferoid/millettioid clade</taxon>
        <taxon>Phaseoleae</taxon>
        <taxon>Vigna</taxon>
    </lineage>
</organism>
<dbReference type="GO" id="GO:0000725">
    <property type="term" value="P:recombinational repair"/>
    <property type="evidence" value="ECO:0007669"/>
    <property type="project" value="InterPro"/>
</dbReference>
<dbReference type="KEGG" id="vra:106770378"/>
<dbReference type="InterPro" id="IPR058570">
    <property type="entry name" value="HROB_OB"/>
</dbReference>
<dbReference type="PANTHER" id="PTHR14523">
    <property type="entry name" value="UNCHARACTERIZED PROTEIN C17ORF53 HOMOLOG"/>
    <property type="match status" value="1"/>
</dbReference>
<dbReference type="STRING" id="3916.A0A1S3V0J7"/>
<reference evidence="2" key="1">
    <citation type="journal article" date="2014" name="Nat. Commun.">
        <title>Genome sequence of mungbean and insights into evolution within Vigna species.</title>
        <authorList>
            <person name="Kang Y.J."/>
            <person name="Kim S.K."/>
            <person name="Kim M.Y."/>
            <person name="Lestari P."/>
            <person name="Kim K.H."/>
            <person name="Ha B.K."/>
            <person name="Jun T.H."/>
            <person name="Hwang W.J."/>
            <person name="Lee T."/>
            <person name="Lee J."/>
            <person name="Shim S."/>
            <person name="Yoon M.Y."/>
            <person name="Jang Y.E."/>
            <person name="Han K.S."/>
            <person name="Taeprayoon P."/>
            <person name="Yoon N."/>
            <person name="Somta P."/>
            <person name="Tanya P."/>
            <person name="Kim K.S."/>
            <person name="Gwag J.G."/>
            <person name="Moon J.K."/>
            <person name="Lee Y.H."/>
            <person name="Park B.S."/>
            <person name="Bombarely A."/>
            <person name="Doyle J.J."/>
            <person name="Jackson S.A."/>
            <person name="Schafleitner R."/>
            <person name="Srinives P."/>
            <person name="Varshney R.K."/>
            <person name="Lee S.H."/>
        </authorList>
    </citation>
    <scope>NUCLEOTIDE SEQUENCE [LARGE SCALE GENOMIC DNA]</scope>
    <source>
        <strain evidence="2">cv. VC1973A</strain>
    </source>
</reference>